<keyword evidence="1" id="KW-0812">Transmembrane</keyword>
<gene>
    <name evidence="2" type="ORF">AH68_05880</name>
</gene>
<evidence type="ECO:0000313" key="3">
    <source>
        <dbReference type="Proteomes" id="UP000030625"/>
    </source>
</evidence>
<dbReference type="STRING" id="1447716.AH68_05880"/>
<proteinExistence type="predicted"/>
<dbReference type="RefSeq" id="WP_039198416.1">
    <property type="nucleotide sequence ID" value="NZ_CP007456.1"/>
</dbReference>
<evidence type="ECO:0000313" key="2">
    <source>
        <dbReference type="EMBL" id="AIZ14632.1"/>
    </source>
</evidence>
<feature type="transmembrane region" description="Helical" evidence="1">
    <location>
        <begin position="6"/>
        <end position="26"/>
    </location>
</feature>
<keyword evidence="1" id="KW-1133">Transmembrane helix</keyword>
<name>A0A0A7I2T9_9BIFI</name>
<reference evidence="2 3" key="1">
    <citation type="journal article" date="2015" name="Genome Announc.">
        <title>Complete and Assembled Genome Sequence of Bifidobacterium kashiwanohense PV20-2, Isolated from the Feces of an Anemic Kenyan Infant.</title>
        <authorList>
            <person name="Vazquez-Gutierrez P."/>
            <person name="Lacroix C."/>
            <person name="Chassard C."/>
            <person name="Klumpp J."/>
            <person name="Jans C."/>
            <person name="Stevens M.J."/>
        </authorList>
    </citation>
    <scope>NUCLEOTIDE SEQUENCE [LARGE SCALE GENOMIC DNA]</scope>
    <source>
        <strain evidence="2 3">PV20-2</strain>
    </source>
</reference>
<evidence type="ECO:0000256" key="1">
    <source>
        <dbReference type="SAM" id="Phobius"/>
    </source>
</evidence>
<sequence>MPWWVWLVLVLFMLMMIVSGIVYACLHGYHAFKDVAKLGECAAKRIDAMGKLFPRQNENDTPFFTRPLQDAADRYANAHAEVIERREAKRNRHAQQWAQWRHFND</sequence>
<organism evidence="2 3">
    <name type="scientific">Bifidobacterium catenulatum PV20-2</name>
    <dbReference type="NCBI Taxonomy" id="1447716"/>
    <lineage>
        <taxon>Bacteria</taxon>
        <taxon>Bacillati</taxon>
        <taxon>Actinomycetota</taxon>
        <taxon>Actinomycetes</taxon>
        <taxon>Bifidobacteriales</taxon>
        <taxon>Bifidobacteriaceae</taxon>
        <taxon>Bifidobacterium</taxon>
    </lineage>
</organism>
<dbReference type="Proteomes" id="UP000030625">
    <property type="component" value="Chromosome"/>
</dbReference>
<protein>
    <submittedName>
        <fullName evidence="2">Uncharacterized protein</fullName>
    </submittedName>
</protein>
<accession>A0A0A7I2T9</accession>
<keyword evidence="1" id="KW-0472">Membrane</keyword>
<dbReference type="EMBL" id="CP007456">
    <property type="protein sequence ID" value="AIZ14632.1"/>
    <property type="molecule type" value="Genomic_DNA"/>
</dbReference>
<dbReference type="AlphaFoldDB" id="A0A0A7I2T9"/>
<dbReference type="HOGENOM" id="CLU_155691_0_0_11"/>
<dbReference type="OrthoDB" id="3243284at2"/>
<dbReference type="KEGG" id="bka:AH68_05880"/>